<reference evidence="5 6" key="1">
    <citation type="journal article" date="2007" name="Nature">
        <title>Evolution of genes and genomes on the Drosophila phylogeny.</title>
        <authorList>
            <consortium name="Drosophila 12 Genomes Consortium"/>
            <person name="Clark A.G."/>
            <person name="Eisen M.B."/>
            <person name="Smith D.R."/>
            <person name="Bergman C.M."/>
            <person name="Oliver B."/>
            <person name="Markow T.A."/>
            <person name="Kaufman T.C."/>
            <person name="Kellis M."/>
            <person name="Gelbart W."/>
            <person name="Iyer V.N."/>
            <person name="Pollard D.A."/>
            <person name="Sackton T.B."/>
            <person name="Larracuente A.M."/>
            <person name="Singh N.D."/>
            <person name="Abad J.P."/>
            <person name="Abt D.N."/>
            <person name="Adryan B."/>
            <person name="Aguade M."/>
            <person name="Akashi H."/>
            <person name="Anderson W.W."/>
            <person name="Aquadro C.F."/>
            <person name="Ardell D.H."/>
            <person name="Arguello R."/>
            <person name="Artieri C.G."/>
            <person name="Barbash D.A."/>
            <person name="Barker D."/>
            <person name="Barsanti P."/>
            <person name="Batterham P."/>
            <person name="Batzoglou S."/>
            <person name="Begun D."/>
            <person name="Bhutkar A."/>
            <person name="Blanco E."/>
            <person name="Bosak S.A."/>
            <person name="Bradley R.K."/>
            <person name="Brand A.D."/>
            <person name="Brent M.R."/>
            <person name="Brooks A.N."/>
            <person name="Brown R.H."/>
            <person name="Butlin R.K."/>
            <person name="Caggese C."/>
            <person name="Calvi B.R."/>
            <person name="Bernardo de Carvalho A."/>
            <person name="Caspi A."/>
            <person name="Castrezana S."/>
            <person name="Celniker S.E."/>
            <person name="Chang J.L."/>
            <person name="Chapple C."/>
            <person name="Chatterji S."/>
            <person name="Chinwalla A."/>
            <person name="Civetta A."/>
            <person name="Clifton S.W."/>
            <person name="Comeron J.M."/>
            <person name="Costello J.C."/>
            <person name="Coyne J.A."/>
            <person name="Daub J."/>
            <person name="David R.G."/>
            <person name="Delcher A.L."/>
            <person name="Delehaunty K."/>
            <person name="Do C.B."/>
            <person name="Ebling H."/>
            <person name="Edwards K."/>
            <person name="Eickbush T."/>
            <person name="Evans J.D."/>
            <person name="Filipski A."/>
            <person name="Findeiss S."/>
            <person name="Freyhult E."/>
            <person name="Fulton L."/>
            <person name="Fulton R."/>
            <person name="Garcia A.C."/>
            <person name="Gardiner A."/>
            <person name="Garfield D.A."/>
            <person name="Garvin B.E."/>
            <person name="Gibson G."/>
            <person name="Gilbert D."/>
            <person name="Gnerre S."/>
            <person name="Godfrey J."/>
            <person name="Good R."/>
            <person name="Gotea V."/>
            <person name="Gravely B."/>
            <person name="Greenberg A.J."/>
            <person name="Griffiths-Jones S."/>
            <person name="Gross S."/>
            <person name="Guigo R."/>
            <person name="Gustafson E.A."/>
            <person name="Haerty W."/>
            <person name="Hahn M.W."/>
            <person name="Halligan D.L."/>
            <person name="Halpern A.L."/>
            <person name="Halter G.M."/>
            <person name="Han M.V."/>
            <person name="Heger A."/>
            <person name="Hillier L."/>
            <person name="Hinrichs A.S."/>
            <person name="Holmes I."/>
            <person name="Hoskins R.A."/>
            <person name="Hubisz M.J."/>
            <person name="Hultmark D."/>
            <person name="Huntley M.A."/>
            <person name="Jaffe D.B."/>
            <person name="Jagadeeshan S."/>
            <person name="Jeck W.R."/>
            <person name="Johnson J."/>
            <person name="Jones C.D."/>
            <person name="Jordan W.C."/>
            <person name="Karpen G.H."/>
            <person name="Kataoka E."/>
            <person name="Keightley P.D."/>
            <person name="Kheradpour P."/>
            <person name="Kirkness E.F."/>
            <person name="Koerich L.B."/>
            <person name="Kristiansen K."/>
            <person name="Kudrna D."/>
            <person name="Kulathinal R.J."/>
            <person name="Kumar S."/>
            <person name="Kwok R."/>
            <person name="Lander E."/>
            <person name="Langley C.H."/>
            <person name="Lapoint R."/>
            <person name="Lazzaro B.P."/>
            <person name="Lee S.J."/>
            <person name="Levesque L."/>
            <person name="Li R."/>
            <person name="Lin C.F."/>
            <person name="Lin M.F."/>
            <person name="Lindblad-Toh K."/>
            <person name="Llopart A."/>
            <person name="Long M."/>
            <person name="Low L."/>
            <person name="Lozovsky E."/>
            <person name="Lu J."/>
            <person name="Luo M."/>
            <person name="Machado C.A."/>
            <person name="Makalowski W."/>
            <person name="Marzo M."/>
            <person name="Matsuda M."/>
            <person name="Matzkin L."/>
            <person name="McAllister B."/>
            <person name="McBride C.S."/>
            <person name="McKernan B."/>
            <person name="McKernan K."/>
            <person name="Mendez-Lago M."/>
            <person name="Minx P."/>
            <person name="Mollenhauer M.U."/>
            <person name="Montooth K."/>
            <person name="Mount S.M."/>
            <person name="Mu X."/>
            <person name="Myers E."/>
            <person name="Negre B."/>
            <person name="Newfeld S."/>
            <person name="Nielsen R."/>
            <person name="Noor M.A."/>
            <person name="O'Grady P."/>
            <person name="Pachter L."/>
            <person name="Papaceit M."/>
            <person name="Parisi M.J."/>
            <person name="Parisi M."/>
            <person name="Parts L."/>
            <person name="Pedersen J.S."/>
            <person name="Pesole G."/>
            <person name="Phillippy A.M."/>
            <person name="Ponting C.P."/>
            <person name="Pop M."/>
            <person name="Porcelli D."/>
            <person name="Powell J.R."/>
            <person name="Prohaska S."/>
            <person name="Pruitt K."/>
            <person name="Puig M."/>
            <person name="Quesneville H."/>
            <person name="Ram K.R."/>
            <person name="Rand D."/>
            <person name="Rasmussen M.D."/>
            <person name="Reed L.K."/>
            <person name="Reenan R."/>
            <person name="Reily A."/>
            <person name="Remington K.A."/>
            <person name="Rieger T.T."/>
            <person name="Ritchie M.G."/>
            <person name="Robin C."/>
            <person name="Rogers Y.H."/>
            <person name="Rohde C."/>
            <person name="Rozas J."/>
            <person name="Rubenfield M.J."/>
            <person name="Ruiz A."/>
            <person name="Russo S."/>
            <person name="Salzberg S.L."/>
            <person name="Sanchez-Gracia A."/>
            <person name="Saranga D.J."/>
            <person name="Sato H."/>
            <person name="Schaeffer S.W."/>
            <person name="Schatz M.C."/>
            <person name="Schlenke T."/>
            <person name="Schwartz R."/>
            <person name="Segarra C."/>
            <person name="Singh R.S."/>
            <person name="Sirot L."/>
            <person name="Sirota M."/>
            <person name="Sisneros N.B."/>
            <person name="Smith C.D."/>
            <person name="Smith T.F."/>
            <person name="Spieth J."/>
            <person name="Stage D.E."/>
            <person name="Stark A."/>
            <person name="Stephan W."/>
            <person name="Strausberg R.L."/>
            <person name="Strempel S."/>
            <person name="Sturgill D."/>
            <person name="Sutton G."/>
            <person name="Sutton G.G."/>
            <person name="Tao W."/>
            <person name="Teichmann S."/>
            <person name="Tobari Y.N."/>
            <person name="Tomimura Y."/>
            <person name="Tsolas J.M."/>
            <person name="Valente V.L."/>
            <person name="Venter E."/>
            <person name="Venter J.C."/>
            <person name="Vicario S."/>
            <person name="Vieira F.G."/>
            <person name="Vilella A.J."/>
            <person name="Villasante A."/>
            <person name="Walenz B."/>
            <person name="Wang J."/>
            <person name="Wasserman M."/>
            <person name="Watts T."/>
            <person name="Wilson D."/>
            <person name="Wilson R.K."/>
            <person name="Wing R.A."/>
            <person name="Wolfner M.F."/>
            <person name="Wong A."/>
            <person name="Wong G.K."/>
            <person name="Wu C.I."/>
            <person name="Wu G."/>
            <person name="Yamamoto D."/>
            <person name="Yang H.P."/>
            <person name="Yang S.P."/>
            <person name="Yorke J.A."/>
            <person name="Yoshida K."/>
            <person name="Zdobnov E."/>
            <person name="Zhang P."/>
            <person name="Zhang Y."/>
            <person name="Zimin A.V."/>
            <person name="Baldwin J."/>
            <person name="Abdouelleil A."/>
            <person name="Abdulkadir J."/>
            <person name="Abebe A."/>
            <person name="Abera B."/>
            <person name="Abreu J."/>
            <person name="Acer S.C."/>
            <person name="Aftuck L."/>
            <person name="Alexander A."/>
            <person name="An P."/>
            <person name="Anderson E."/>
            <person name="Anderson S."/>
            <person name="Arachi H."/>
            <person name="Azer M."/>
            <person name="Bachantsang P."/>
            <person name="Barry A."/>
            <person name="Bayul T."/>
            <person name="Berlin A."/>
            <person name="Bessette D."/>
            <person name="Bloom T."/>
            <person name="Blye J."/>
            <person name="Boguslavskiy L."/>
            <person name="Bonnet C."/>
            <person name="Boukhgalter B."/>
            <person name="Bourzgui I."/>
            <person name="Brown A."/>
            <person name="Cahill P."/>
            <person name="Channer S."/>
            <person name="Cheshatsang Y."/>
            <person name="Chuda L."/>
            <person name="Citroen M."/>
            <person name="Collymore A."/>
            <person name="Cooke P."/>
            <person name="Costello M."/>
            <person name="D'Aco K."/>
            <person name="Daza R."/>
            <person name="De Haan G."/>
            <person name="DeGray S."/>
            <person name="DeMaso C."/>
            <person name="Dhargay N."/>
            <person name="Dooley K."/>
            <person name="Dooley E."/>
            <person name="Doricent M."/>
            <person name="Dorje P."/>
            <person name="Dorjee K."/>
            <person name="Dupes A."/>
            <person name="Elong R."/>
            <person name="Falk J."/>
            <person name="Farina A."/>
            <person name="Faro S."/>
            <person name="Ferguson D."/>
            <person name="Fisher S."/>
            <person name="Foley C.D."/>
            <person name="Franke A."/>
            <person name="Friedrich D."/>
            <person name="Gadbois L."/>
            <person name="Gearin G."/>
            <person name="Gearin C.R."/>
            <person name="Giannoukos G."/>
            <person name="Goode T."/>
            <person name="Graham J."/>
            <person name="Grandbois E."/>
            <person name="Grewal S."/>
            <person name="Gyaltsen K."/>
            <person name="Hafez N."/>
            <person name="Hagos B."/>
            <person name="Hall J."/>
            <person name="Henson C."/>
            <person name="Hollinger A."/>
            <person name="Honan T."/>
            <person name="Huard M.D."/>
            <person name="Hughes L."/>
            <person name="Hurhula B."/>
            <person name="Husby M.E."/>
            <person name="Kamat A."/>
            <person name="Kanga B."/>
            <person name="Kashin S."/>
            <person name="Khazanovich D."/>
            <person name="Kisner P."/>
            <person name="Lance K."/>
            <person name="Lara M."/>
            <person name="Lee W."/>
            <person name="Lennon N."/>
            <person name="Letendre F."/>
            <person name="LeVine R."/>
            <person name="Lipovsky A."/>
            <person name="Liu X."/>
            <person name="Liu J."/>
            <person name="Liu S."/>
            <person name="Lokyitsang T."/>
            <person name="Lokyitsang Y."/>
            <person name="Lubonja R."/>
            <person name="Lui A."/>
            <person name="MacDonald P."/>
            <person name="Magnisalis V."/>
            <person name="Maru K."/>
            <person name="Matthews C."/>
            <person name="McCusker W."/>
            <person name="McDonough S."/>
            <person name="Mehta T."/>
            <person name="Meldrim J."/>
            <person name="Meneus L."/>
            <person name="Mihai O."/>
            <person name="Mihalev A."/>
            <person name="Mihova T."/>
            <person name="Mittelman R."/>
            <person name="Mlenga V."/>
            <person name="Montmayeur A."/>
            <person name="Mulrain L."/>
            <person name="Navidi A."/>
            <person name="Naylor J."/>
            <person name="Negash T."/>
            <person name="Nguyen T."/>
            <person name="Nguyen N."/>
            <person name="Nicol R."/>
            <person name="Norbu C."/>
            <person name="Norbu N."/>
            <person name="Novod N."/>
            <person name="O'Neill B."/>
            <person name="Osman S."/>
            <person name="Markiewicz E."/>
            <person name="Oyono O.L."/>
            <person name="Patti C."/>
            <person name="Phunkhang P."/>
            <person name="Pierre F."/>
            <person name="Priest M."/>
            <person name="Raghuraman S."/>
            <person name="Rege F."/>
            <person name="Reyes R."/>
            <person name="Rise C."/>
            <person name="Rogov P."/>
            <person name="Ross K."/>
            <person name="Ryan E."/>
            <person name="Settipalli S."/>
            <person name="Shea T."/>
            <person name="Sherpa N."/>
            <person name="Shi L."/>
            <person name="Shih D."/>
            <person name="Sparrow T."/>
            <person name="Spaulding J."/>
            <person name="Stalker J."/>
            <person name="Stange-Thomann N."/>
            <person name="Stavropoulos S."/>
            <person name="Stone C."/>
            <person name="Strader C."/>
            <person name="Tesfaye S."/>
            <person name="Thomson T."/>
            <person name="Thoulutsang Y."/>
            <person name="Thoulutsang D."/>
            <person name="Topham K."/>
            <person name="Topping I."/>
            <person name="Tsamla T."/>
            <person name="Vassiliev H."/>
            <person name="Vo A."/>
            <person name="Wangchuk T."/>
            <person name="Wangdi T."/>
            <person name="Weiand M."/>
            <person name="Wilkinson J."/>
            <person name="Wilson A."/>
            <person name="Yadav S."/>
            <person name="Young G."/>
            <person name="Yu Q."/>
            <person name="Zembek L."/>
            <person name="Zhong D."/>
            <person name="Zimmer A."/>
            <person name="Zwirko Z."/>
            <person name="Jaffe D.B."/>
            <person name="Alvarez P."/>
            <person name="Brockman W."/>
            <person name="Butler J."/>
            <person name="Chin C."/>
            <person name="Gnerre S."/>
            <person name="Grabherr M."/>
            <person name="Kleber M."/>
            <person name="Mauceli E."/>
            <person name="MacCallum I."/>
        </authorList>
    </citation>
    <scope>NUCLEOTIDE SEQUENCE [LARGE SCALE GENOMIC DNA]</scope>
    <source>
        <strain evidence="6">Tucson 14030-0811.24</strain>
    </source>
</reference>
<dbReference type="Gene3D" id="3.60.20.10">
    <property type="entry name" value="Glutamine Phosphoribosylpyrophosphate, subunit 1, domain 1"/>
    <property type="match status" value="1"/>
</dbReference>
<organism evidence="5 6">
    <name type="scientific">Drosophila willistoni</name>
    <name type="common">Fruit fly</name>
    <dbReference type="NCBI Taxonomy" id="7260"/>
    <lineage>
        <taxon>Eukaryota</taxon>
        <taxon>Metazoa</taxon>
        <taxon>Ecdysozoa</taxon>
        <taxon>Arthropoda</taxon>
        <taxon>Hexapoda</taxon>
        <taxon>Insecta</taxon>
        <taxon>Pterygota</taxon>
        <taxon>Neoptera</taxon>
        <taxon>Endopterygota</taxon>
        <taxon>Diptera</taxon>
        <taxon>Brachycera</taxon>
        <taxon>Muscomorpha</taxon>
        <taxon>Ephydroidea</taxon>
        <taxon>Drosophilidae</taxon>
        <taxon>Drosophila</taxon>
        <taxon>Sophophora</taxon>
    </lineage>
</organism>
<dbReference type="GO" id="GO:0005839">
    <property type="term" value="C:proteasome core complex"/>
    <property type="evidence" value="ECO:0007669"/>
    <property type="project" value="InterPro"/>
</dbReference>
<keyword evidence="6" id="KW-1185">Reference proteome</keyword>
<evidence type="ECO:0000313" key="6">
    <source>
        <dbReference type="Proteomes" id="UP000007798"/>
    </source>
</evidence>
<dbReference type="InterPro" id="IPR029055">
    <property type="entry name" value="Ntn_hydrolases_N"/>
</dbReference>
<keyword evidence="3" id="KW-0647">Proteasome</keyword>
<dbReference type="InParanoid" id="B4N3D9"/>
<dbReference type="PANTHER" id="PTHR32194">
    <property type="entry name" value="METALLOPROTEASE TLDD"/>
    <property type="match status" value="1"/>
</dbReference>
<dbReference type="InterPro" id="IPR023333">
    <property type="entry name" value="Proteasome_suB-type"/>
</dbReference>
<evidence type="ECO:0000256" key="3">
    <source>
        <dbReference type="ARBA" id="ARBA00022942"/>
    </source>
</evidence>
<dbReference type="SUPFAM" id="SSF56235">
    <property type="entry name" value="N-terminal nucleophile aminohydrolases (Ntn hydrolases)"/>
    <property type="match status" value="1"/>
</dbReference>
<dbReference type="EMBL" id="CH964082">
    <property type="protein sequence ID" value="EDW78878.2"/>
    <property type="molecule type" value="Genomic_DNA"/>
</dbReference>
<keyword evidence="2" id="KW-0963">Cytoplasm</keyword>
<dbReference type="InterPro" id="IPR001353">
    <property type="entry name" value="Proteasome_sua/b"/>
</dbReference>
<comment type="subunit">
    <text evidence="4">The 26S proteasome consists of a 20S proteasome core and two 19S regulatory subunits. The 20S proteasome core is composed of 28 subunits that are arranged in four stacked rings, resulting in a barrel-shaped structure. The two end rings are each formed by seven alpha subunits, and the two central rings are each formed by seven beta subunits. The catalytic chamber with the active sites is on the inside of the barrel.</text>
</comment>
<dbReference type="Proteomes" id="UP000007798">
    <property type="component" value="Unassembled WGS sequence"/>
</dbReference>
<evidence type="ECO:0000256" key="2">
    <source>
        <dbReference type="ARBA" id="ARBA00022490"/>
    </source>
</evidence>
<feature type="non-terminal residue" evidence="5">
    <location>
        <position position="220"/>
    </location>
</feature>
<dbReference type="STRING" id="7260.B4N3D9"/>
<gene>
    <name evidence="5" type="primary">Dwil\GK22295</name>
    <name evidence="5" type="ORF">Dwil_GK22295</name>
</gene>
<dbReference type="eggNOG" id="KOG0179">
    <property type="taxonomic scope" value="Eukaryota"/>
</dbReference>
<evidence type="ECO:0000256" key="4">
    <source>
        <dbReference type="ARBA" id="ARBA00026071"/>
    </source>
</evidence>
<dbReference type="GO" id="GO:0005737">
    <property type="term" value="C:cytoplasm"/>
    <property type="evidence" value="ECO:0007669"/>
    <property type="project" value="TreeGrafter"/>
</dbReference>
<evidence type="ECO:0000313" key="5">
    <source>
        <dbReference type="EMBL" id="EDW78878.2"/>
    </source>
</evidence>
<dbReference type="Pfam" id="PF00227">
    <property type="entry name" value="Proteasome"/>
    <property type="match status" value="1"/>
</dbReference>
<comment type="subcellular location">
    <subcellularLocation>
        <location evidence="1">Nucleus</location>
    </subcellularLocation>
</comment>
<accession>B4N3D9</accession>
<dbReference type="GO" id="GO:0051603">
    <property type="term" value="P:proteolysis involved in protein catabolic process"/>
    <property type="evidence" value="ECO:0007669"/>
    <property type="project" value="InterPro"/>
</dbReference>
<sequence>MRRGATTKLLGIQSHFFFPVMRGETVTSASIFNPHEYIGGTLVAIAGNDFATIACDTRLTNDFNIRKMRSQSKLFDVSPQTVLGSVGCWCDTLALLSLVRSFSLKYELDNLMPVCPDSLASMLTRTKLTRQYFVSTVVTGIDSNGLGAVYFNDPIGNYLRLPYHISGTGGRIILPTLNWFEGNEEDHMNAITTSLTVDKTVQISMEAFRAARDCDSFTGN</sequence>
<name>B4N3D9_DROWI</name>
<proteinExistence type="predicted"/>
<evidence type="ECO:0000256" key="1">
    <source>
        <dbReference type="ARBA" id="ARBA00004123"/>
    </source>
</evidence>
<dbReference type="HOGENOM" id="CLU_035750_1_1_1"/>
<dbReference type="AlphaFoldDB" id="B4N3D9"/>
<dbReference type="PANTHER" id="PTHR32194:SF2">
    <property type="entry name" value="PROTEASOME SUBUNIT BETA TYPE-1"/>
    <property type="match status" value="1"/>
</dbReference>
<dbReference type="GO" id="GO:0005634">
    <property type="term" value="C:nucleus"/>
    <property type="evidence" value="ECO:0007669"/>
    <property type="project" value="UniProtKB-SubCell"/>
</dbReference>
<protein>
    <recommendedName>
        <fullName evidence="7">Proteasome subunit beta</fullName>
    </recommendedName>
</protein>
<evidence type="ECO:0008006" key="7">
    <source>
        <dbReference type="Google" id="ProtNLM"/>
    </source>
</evidence>
<dbReference type="OrthoDB" id="268479at2759"/>